<sequence length="234" mass="24581">MQFSFDSFVLAACTADLSDATDPAVEEHADAVEFRMDLAASDPESALDAYDADVPLVATNRAAWEGGDCDDGDDERLATLERAAERDAVAAVDIELDSLLTPRGETAAERVRESGASVVASFHDFEGTPASSELRAKLHRAATVGDVGKVAVTATDDHDALRLLDATNAATTWGDTVATMAMGEAGRHTRAVAPVYGSKIGYAPVQPADATAPGQYALETLSRLVGELERKPDT</sequence>
<evidence type="ECO:0000313" key="5">
    <source>
        <dbReference type="EMBL" id="SFF93854.1"/>
    </source>
</evidence>
<dbReference type="InterPro" id="IPR050146">
    <property type="entry name" value="Type-I_3-dehydroquinase"/>
</dbReference>
<reference evidence="6" key="1">
    <citation type="submission" date="2016-10" db="EMBL/GenBank/DDBJ databases">
        <authorList>
            <person name="Varghese N."/>
            <person name="Submissions S."/>
        </authorList>
    </citation>
    <scope>NUCLEOTIDE SEQUENCE [LARGE SCALE GENOMIC DNA]</scope>
    <source>
        <strain evidence="6">CGMCC 1.7739</strain>
    </source>
</reference>
<dbReference type="HAMAP" id="MF_00214">
    <property type="entry name" value="AroD"/>
    <property type="match status" value="1"/>
</dbReference>
<keyword evidence="6" id="KW-1185">Reference proteome</keyword>
<comment type="caution">
    <text evidence="4">Lacks conserved residue(s) required for the propagation of feature annotation.</text>
</comment>
<dbReference type="SUPFAM" id="SSF51569">
    <property type="entry name" value="Aldolase"/>
    <property type="match status" value="1"/>
</dbReference>
<feature type="binding site" evidence="4">
    <location>
        <position position="215"/>
    </location>
    <ligand>
        <name>3-dehydroquinate</name>
        <dbReference type="ChEBI" id="CHEBI:32364"/>
    </ligand>
</feature>
<dbReference type="Pfam" id="PF01487">
    <property type="entry name" value="DHquinase_I"/>
    <property type="match status" value="1"/>
</dbReference>
<feature type="active site" description="Proton donor/acceptor" evidence="4">
    <location>
        <position position="123"/>
    </location>
</feature>
<comment type="similarity">
    <text evidence="4">Belongs to the type-I 3-dehydroquinase family.</text>
</comment>
<dbReference type="GO" id="GO:0046279">
    <property type="term" value="P:3,4-dihydroxybenzoate biosynthetic process"/>
    <property type="evidence" value="ECO:0007669"/>
    <property type="project" value="TreeGrafter"/>
</dbReference>
<keyword evidence="3 4" id="KW-0704">Schiff base</keyword>
<dbReference type="Gene3D" id="3.20.20.70">
    <property type="entry name" value="Aldolase class I"/>
    <property type="match status" value="1"/>
</dbReference>
<organism evidence="5 6">
    <name type="scientific">Halopelagius inordinatus</name>
    <dbReference type="NCBI Taxonomy" id="553467"/>
    <lineage>
        <taxon>Archaea</taxon>
        <taxon>Methanobacteriati</taxon>
        <taxon>Methanobacteriota</taxon>
        <taxon>Stenosarchaea group</taxon>
        <taxon>Halobacteria</taxon>
        <taxon>Halobacteriales</taxon>
        <taxon>Haloferacaceae</taxon>
    </lineage>
</organism>
<evidence type="ECO:0000256" key="3">
    <source>
        <dbReference type="ARBA" id="ARBA00023270"/>
    </source>
</evidence>
<comment type="pathway">
    <text evidence="4">Metabolic intermediate biosynthesis; chorismate biosynthesis; chorismate from D-erythrose 4-phosphate and phosphoenolpyruvate: step 3/7.</text>
</comment>
<dbReference type="OrthoDB" id="34329at2157"/>
<dbReference type="Proteomes" id="UP000198876">
    <property type="component" value="Unassembled WGS sequence"/>
</dbReference>
<dbReference type="UniPathway" id="UPA00053">
    <property type="reaction ID" value="UER00086"/>
</dbReference>
<dbReference type="GO" id="GO:0003855">
    <property type="term" value="F:3-dehydroquinate dehydratase activity"/>
    <property type="evidence" value="ECO:0007669"/>
    <property type="project" value="UniProtKB-UniRule"/>
</dbReference>
<dbReference type="EC" id="4.2.1.10" evidence="4"/>
<proteinExistence type="inferred from homology"/>
<dbReference type="AlphaFoldDB" id="A0A1I2MQS8"/>
<name>A0A1I2MQS8_9EURY</name>
<dbReference type="GO" id="GO:0009423">
    <property type="term" value="P:chorismate biosynthetic process"/>
    <property type="evidence" value="ECO:0007669"/>
    <property type="project" value="UniProtKB-UniRule"/>
</dbReference>
<comment type="catalytic activity">
    <reaction evidence="1 4">
        <text>3-dehydroquinate = 3-dehydroshikimate + H2O</text>
        <dbReference type="Rhea" id="RHEA:21096"/>
        <dbReference type="ChEBI" id="CHEBI:15377"/>
        <dbReference type="ChEBI" id="CHEBI:16630"/>
        <dbReference type="ChEBI" id="CHEBI:32364"/>
        <dbReference type="EC" id="4.2.1.10"/>
    </reaction>
</comment>
<dbReference type="PANTHER" id="PTHR43699">
    <property type="entry name" value="3-DEHYDROQUINATE DEHYDRATASE"/>
    <property type="match status" value="1"/>
</dbReference>
<dbReference type="GO" id="GO:0008652">
    <property type="term" value="P:amino acid biosynthetic process"/>
    <property type="evidence" value="ECO:0007669"/>
    <property type="project" value="UniProtKB-KW"/>
</dbReference>
<dbReference type="InterPro" id="IPR013785">
    <property type="entry name" value="Aldolase_TIM"/>
</dbReference>
<feature type="binding site" evidence="4">
    <location>
        <position position="190"/>
    </location>
    <ligand>
        <name>3-dehydroquinate</name>
        <dbReference type="ChEBI" id="CHEBI:32364"/>
    </ligand>
</feature>
<evidence type="ECO:0000256" key="2">
    <source>
        <dbReference type="ARBA" id="ARBA00023239"/>
    </source>
</evidence>
<keyword evidence="4" id="KW-0057">Aromatic amino acid biosynthesis</keyword>
<accession>A0A1I2MQS8</accession>
<comment type="function">
    <text evidence="4">Involved in the third step of the chorismate pathway, which leads to the biosynthesis of aromatic amino acids. Catalyzes the cis-dehydration of 3-dehydroquinate (DHQ) and introduces the first double bond of the aromatic ring to yield 3-dehydroshikimate.</text>
</comment>
<evidence type="ECO:0000313" key="6">
    <source>
        <dbReference type="Proteomes" id="UP000198876"/>
    </source>
</evidence>
<feature type="active site" description="Schiff-base intermediate with substrate" evidence="4">
    <location>
        <position position="149"/>
    </location>
</feature>
<dbReference type="STRING" id="553467.SAMN04488063_0860"/>
<feature type="binding site" evidence="4">
    <location>
        <begin position="33"/>
        <end position="35"/>
    </location>
    <ligand>
        <name>3-dehydroquinate</name>
        <dbReference type="ChEBI" id="CHEBI:32364"/>
    </ligand>
</feature>
<feature type="binding site" evidence="4">
    <location>
        <position position="211"/>
    </location>
    <ligand>
        <name>3-dehydroquinate</name>
        <dbReference type="ChEBI" id="CHEBI:32364"/>
    </ligand>
</feature>
<dbReference type="InterPro" id="IPR001381">
    <property type="entry name" value="DHquinase_I"/>
</dbReference>
<evidence type="ECO:0000256" key="4">
    <source>
        <dbReference type="HAMAP-Rule" id="MF_00214"/>
    </source>
</evidence>
<dbReference type="PANTHER" id="PTHR43699:SF1">
    <property type="entry name" value="3-DEHYDROQUINATE DEHYDRATASE"/>
    <property type="match status" value="1"/>
</dbReference>
<dbReference type="RefSeq" id="WP_092888858.1">
    <property type="nucleotide sequence ID" value="NZ_FOOQ01000001.1"/>
</dbReference>
<dbReference type="GO" id="GO:0009073">
    <property type="term" value="P:aromatic amino acid family biosynthetic process"/>
    <property type="evidence" value="ECO:0007669"/>
    <property type="project" value="UniProtKB-KW"/>
</dbReference>
<dbReference type="CDD" id="cd00502">
    <property type="entry name" value="DHQase_I"/>
    <property type="match status" value="1"/>
</dbReference>
<protein>
    <recommendedName>
        <fullName evidence="4">3-dehydroquinate dehydratase</fullName>
        <shortName evidence="4">3-dehydroquinase</shortName>
        <ecNumber evidence="4">4.2.1.10</ecNumber>
    </recommendedName>
    <alternativeName>
        <fullName evidence="4">Type I DHQase</fullName>
    </alternativeName>
    <alternativeName>
        <fullName evidence="4">Type I dehydroquinase</fullName>
        <shortName evidence="4">DHQ1</shortName>
    </alternativeName>
</protein>
<keyword evidence="4" id="KW-0028">Amino-acid biosynthesis</keyword>
<evidence type="ECO:0000256" key="1">
    <source>
        <dbReference type="ARBA" id="ARBA00001864"/>
    </source>
</evidence>
<gene>
    <name evidence="4" type="primary">aroD</name>
    <name evidence="5" type="ORF">SAMN04488063_0860</name>
</gene>
<keyword evidence="2 4" id="KW-0456">Lyase</keyword>
<feature type="binding site" evidence="4">
    <location>
        <position position="61"/>
    </location>
    <ligand>
        <name>3-dehydroquinate</name>
        <dbReference type="ChEBI" id="CHEBI:32364"/>
    </ligand>
</feature>
<comment type="subunit">
    <text evidence="4">Homodimer.</text>
</comment>
<dbReference type="EMBL" id="FOOQ01000001">
    <property type="protein sequence ID" value="SFF93854.1"/>
    <property type="molecule type" value="Genomic_DNA"/>
</dbReference>